<dbReference type="GeneID" id="121216900"/>
<keyword evidence="1" id="KW-0472">Membrane</keyword>
<keyword evidence="1" id="KW-0812">Transmembrane</keyword>
<dbReference type="Proteomes" id="UP000818029">
    <property type="component" value="Chromosome D05"/>
</dbReference>
<proteinExistence type="predicted"/>
<evidence type="ECO:0000313" key="3">
    <source>
        <dbReference type="RefSeq" id="XP_040948335.1"/>
    </source>
</evidence>
<keyword evidence="2" id="KW-1185">Reference proteome</keyword>
<evidence type="ECO:0008006" key="4">
    <source>
        <dbReference type="Google" id="ProtNLM"/>
    </source>
</evidence>
<gene>
    <name evidence="3" type="primary">LOC121216900</name>
</gene>
<organism evidence="2 3">
    <name type="scientific">Gossypium hirsutum</name>
    <name type="common">Upland cotton</name>
    <name type="synonym">Gossypium mexicanum</name>
    <dbReference type="NCBI Taxonomy" id="3635"/>
    <lineage>
        <taxon>Eukaryota</taxon>
        <taxon>Viridiplantae</taxon>
        <taxon>Streptophyta</taxon>
        <taxon>Embryophyta</taxon>
        <taxon>Tracheophyta</taxon>
        <taxon>Spermatophyta</taxon>
        <taxon>Magnoliopsida</taxon>
        <taxon>eudicotyledons</taxon>
        <taxon>Gunneridae</taxon>
        <taxon>Pentapetalae</taxon>
        <taxon>rosids</taxon>
        <taxon>malvids</taxon>
        <taxon>Malvales</taxon>
        <taxon>Malvaceae</taxon>
        <taxon>Malvoideae</taxon>
        <taxon>Gossypium</taxon>
    </lineage>
</organism>
<feature type="transmembrane region" description="Helical" evidence="1">
    <location>
        <begin position="20"/>
        <end position="40"/>
    </location>
</feature>
<reference evidence="3" key="2">
    <citation type="submission" date="2025-08" db="UniProtKB">
        <authorList>
            <consortium name="RefSeq"/>
        </authorList>
    </citation>
    <scope>IDENTIFICATION</scope>
</reference>
<dbReference type="PANTHER" id="PTHR31973:SF189">
    <property type="entry name" value="TRANSPOSASE, MUDR, PLANT, MULE TRANSPOSASE DOMAIN PROTEIN-RELATED"/>
    <property type="match status" value="1"/>
</dbReference>
<keyword evidence="1" id="KW-1133">Transmembrane helix</keyword>
<evidence type="ECO:0000256" key="1">
    <source>
        <dbReference type="SAM" id="Phobius"/>
    </source>
</evidence>
<sequence length="219" mass="24861">MNLKGQGMVVLGRYLLASTINMIAIWLKVTIMSLSVLGVIRTTLSLASIPKKCFKDKILADPIMIVATLKESCKNIRVYASYNICQTARRGVLKEKKGFYIDEYVHLWGYAVELISSNPGSTVSIQVYRDNDGKAIFYRLYDCLAGLKQGWKEGYKPFIVIDGCFLNSVCKRELLAVVGRDGNNQMFPVGWAVEWEGKQSWKWFLENPMVDLDHPNEFT</sequence>
<dbReference type="PANTHER" id="PTHR31973">
    <property type="entry name" value="POLYPROTEIN, PUTATIVE-RELATED"/>
    <property type="match status" value="1"/>
</dbReference>
<evidence type="ECO:0000313" key="2">
    <source>
        <dbReference type="Proteomes" id="UP000818029"/>
    </source>
</evidence>
<accession>A0ABM3A1D0</accession>
<reference evidence="2" key="1">
    <citation type="journal article" date="2020" name="Nat. Genet.">
        <title>Genomic diversifications of five Gossypium allopolyploid species and their impact on cotton improvement.</title>
        <authorList>
            <person name="Chen Z.J."/>
            <person name="Sreedasyam A."/>
            <person name="Ando A."/>
            <person name="Song Q."/>
            <person name="De Santiago L.M."/>
            <person name="Hulse-Kemp A.M."/>
            <person name="Ding M."/>
            <person name="Ye W."/>
            <person name="Kirkbride R.C."/>
            <person name="Jenkins J."/>
            <person name="Plott C."/>
            <person name="Lovell J."/>
            <person name="Lin Y.M."/>
            <person name="Vaughn R."/>
            <person name="Liu B."/>
            <person name="Simpson S."/>
            <person name="Scheffler B.E."/>
            <person name="Wen L."/>
            <person name="Saski C.A."/>
            <person name="Grover C.E."/>
            <person name="Hu G."/>
            <person name="Conover J.L."/>
            <person name="Carlson J.W."/>
            <person name="Shu S."/>
            <person name="Boston L.B."/>
            <person name="Williams M."/>
            <person name="Peterson D.G."/>
            <person name="McGee K."/>
            <person name="Jones D.C."/>
            <person name="Wendel J.F."/>
            <person name="Stelly D.M."/>
            <person name="Grimwood J."/>
            <person name="Schmutz J."/>
        </authorList>
    </citation>
    <scope>NUCLEOTIDE SEQUENCE [LARGE SCALE GENOMIC DNA]</scope>
    <source>
        <strain evidence="2">cv. TM-1</strain>
    </source>
</reference>
<name>A0ABM3A1D0_GOSHI</name>
<dbReference type="RefSeq" id="XP_040948335.1">
    <property type="nucleotide sequence ID" value="XM_041092401.1"/>
</dbReference>
<protein>
    <recommendedName>
        <fullName evidence="4">MULE transposase domain-containing protein</fullName>
    </recommendedName>
</protein>